<proteinExistence type="predicted"/>
<gene>
    <name evidence="2" type="ORF">ACFFGY_04865</name>
</gene>
<keyword evidence="3" id="KW-1185">Reference proteome</keyword>
<dbReference type="InterPro" id="IPR032466">
    <property type="entry name" value="Metal_Hydrolase"/>
</dbReference>
<protein>
    <submittedName>
        <fullName evidence="2">Amidohydrolase family protein</fullName>
    </submittedName>
</protein>
<dbReference type="InterPro" id="IPR052358">
    <property type="entry name" value="Aro_Compnd_Degr_Hydrolases"/>
</dbReference>
<dbReference type="RefSeq" id="WP_377043282.1">
    <property type="nucleotide sequence ID" value="NZ_JBHLUN010000003.1"/>
</dbReference>
<evidence type="ECO:0000259" key="1">
    <source>
        <dbReference type="Pfam" id="PF04909"/>
    </source>
</evidence>
<feature type="domain" description="Amidohydrolase-related" evidence="1">
    <location>
        <begin position="26"/>
        <end position="290"/>
    </location>
</feature>
<accession>A0ABV6JPB2</accession>
<sequence>MSNAPTIAGPDPDTRTPLFTLPPGSCDAHCHIFGPGSRYPYAADSSYIPPDAPLEMFQALQAKLGIDRAVIVNASCHGTDNRPVTDAIAQSGGRYRGIATITAEVTDRELRDLKEAGIDGCRFTFLRRLGRTPDLSAFHGIVERIAPLGWHVDVYLEPNSVEEFGPILRKLPIPYVIDHMGTSPAAQGVEAKGFQDLLELLRTDEKCWVKVTGLERSTSIGAPFDDAVPLAAKLVETAPDRVLWGTDWPHPNLKRMPNDADLVDVVPRYAPDEAVRHKLLVENPSRLYGFAP</sequence>
<dbReference type="PANTHER" id="PTHR35563">
    <property type="entry name" value="BARREL METAL-DEPENDENT HYDROLASE, PUTATIVE (AFU_ORTHOLOGUE AFUA_1G16240)-RELATED"/>
    <property type="match status" value="1"/>
</dbReference>
<evidence type="ECO:0000313" key="2">
    <source>
        <dbReference type="EMBL" id="MFC0407568.1"/>
    </source>
</evidence>
<evidence type="ECO:0000313" key="3">
    <source>
        <dbReference type="Proteomes" id="UP001589865"/>
    </source>
</evidence>
<name>A0ABV6JPB2_9PROT</name>
<dbReference type="SUPFAM" id="SSF51556">
    <property type="entry name" value="Metallo-dependent hydrolases"/>
    <property type="match status" value="1"/>
</dbReference>
<dbReference type="EMBL" id="JBHLUN010000003">
    <property type="protein sequence ID" value="MFC0407568.1"/>
    <property type="molecule type" value="Genomic_DNA"/>
</dbReference>
<comment type="caution">
    <text evidence="2">The sequence shown here is derived from an EMBL/GenBank/DDBJ whole genome shotgun (WGS) entry which is preliminary data.</text>
</comment>
<dbReference type="PANTHER" id="PTHR35563:SF2">
    <property type="entry name" value="BARREL METAL-DEPENDENT HYDROLASE, PUTATIVE (AFU_ORTHOLOGUE AFUA_1G16240)-RELATED"/>
    <property type="match status" value="1"/>
</dbReference>
<reference evidence="2 3" key="1">
    <citation type="submission" date="2024-09" db="EMBL/GenBank/DDBJ databases">
        <authorList>
            <person name="Sun Q."/>
            <person name="Mori K."/>
        </authorList>
    </citation>
    <scope>NUCLEOTIDE SEQUENCE [LARGE SCALE GENOMIC DNA]</scope>
    <source>
        <strain evidence="2 3">TBRC 5777</strain>
    </source>
</reference>
<dbReference type="Pfam" id="PF04909">
    <property type="entry name" value="Amidohydro_2"/>
    <property type="match status" value="1"/>
</dbReference>
<dbReference type="Gene3D" id="3.20.20.140">
    <property type="entry name" value="Metal-dependent hydrolases"/>
    <property type="match status" value="1"/>
</dbReference>
<dbReference type="InterPro" id="IPR006680">
    <property type="entry name" value="Amidohydro-rel"/>
</dbReference>
<dbReference type="Proteomes" id="UP001589865">
    <property type="component" value="Unassembled WGS sequence"/>
</dbReference>
<organism evidence="2 3">
    <name type="scientific">Roseomonas elaeocarpi</name>
    <dbReference type="NCBI Taxonomy" id="907779"/>
    <lineage>
        <taxon>Bacteria</taxon>
        <taxon>Pseudomonadati</taxon>
        <taxon>Pseudomonadota</taxon>
        <taxon>Alphaproteobacteria</taxon>
        <taxon>Acetobacterales</taxon>
        <taxon>Roseomonadaceae</taxon>
        <taxon>Roseomonas</taxon>
    </lineage>
</organism>